<dbReference type="EMBL" id="DXAN01000023">
    <property type="protein sequence ID" value="HJA08938.1"/>
    <property type="molecule type" value="Genomic_DNA"/>
</dbReference>
<name>A0A9D2HD51_9BACT</name>
<organism evidence="1 2">
    <name type="scientific">Candidatus Mailhella merdigallinarum</name>
    <dbReference type="NCBI Taxonomy" id="2838658"/>
    <lineage>
        <taxon>Bacteria</taxon>
        <taxon>Pseudomonadati</taxon>
        <taxon>Thermodesulfobacteriota</taxon>
        <taxon>Desulfovibrionia</taxon>
        <taxon>Desulfovibrionales</taxon>
        <taxon>Desulfovibrionaceae</taxon>
        <taxon>Mailhella</taxon>
    </lineage>
</organism>
<dbReference type="AlphaFoldDB" id="A0A9D2HD51"/>
<sequence length="379" mass="41584">MTFSRTCSHIVFFLLLSVLYAIPALGGTVEKGERPWRVAYVEGGPFSDYQRILRGIALGLQRLGFIENGNVTIPEDSEDAAPMWAWLSRHAGGRKLEFADDGFYSANWDSEQREEVTGELLRRIQEKGDIDMILAFGTWAGQDFASAELDIPVVVTSVTNAVESGIIPSVEDSGKDNLVASIEPERYKQQVILFHNIFNFKKLGIAYEDTPSGRSSIALGEIEKAANELNIDLVRCTDIFDITDTKLAASRLKVCHEQLVQQGADAVYLTLNIGLQPDTTADVLSPLAKAFLPTFSQTGQVDVEHGALLSISQVNTEEEGVFTAQQMAAIMEGTSPGDLSQKYEGAVSLALNLRMATLIGWNPPLEILAAVDEFYQEMK</sequence>
<gene>
    <name evidence="1" type="ORF">H9962_07090</name>
</gene>
<dbReference type="PANTHER" id="PTHR35271:SF1">
    <property type="entry name" value="ABC TRANSPORTER, SUBSTRATE-BINDING LIPOPROTEIN"/>
    <property type="match status" value="1"/>
</dbReference>
<reference evidence="1" key="2">
    <citation type="submission" date="2021-04" db="EMBL/GenBank/DDBJ databases">
        <authorList>
            <person name="Gilroy R."/>
        </authorList>
    </citation>
    <scope>NUCLEOTIDE SEQUENCE</scope>
    <source>
        <strain evidence="1">CHK186-16707</strain>
    </source>
</reference>
<dbReference type="Gene3D" id="3.40.50.2300">
    <property type="match status" value="2"/>
</dbReference>
<evidence type="ECO:0000313" key="1">
    <source>
        <dbReference type="EMBL" id="HJA08938.1"/>
    </source>
</evidence>
<reference evidence="1" key="1">
    <citation type="journal article" date="2021" name="PeerJ">
        <title>Extensive microbial diversity within the chicken gut microbiome revealed by metagenomics and culture.</title>
        <authorList>
            <person name="Gilroy R."/>
            <person name="Ravi A."/>
            <person name="Getino M."/>
            <person name="Pursley I."/>
            <person name="Horton D.L."/>
            <person name="Alikhan N.F."/>
            <person name="Baker D."/>
            <person name="Gharbi K."/>
            <person name="Hall N."/>
            <person name="Watson M."/>
            <person name="Adriaenssens E.M."/>
            <person name="Foster-Nyarko E."/>
            <person name="Jarju S."/>
            <person name="Secka A."/>
            <person name="Antonio M."/>
            <person name="Oren A."/>
            <person name="Chaudhuri R.R."/>
            <person name="La Ragione R."/>
            <person name="Hildebrand F."/>
            <person name="Pallen M.J."/>
        </authorList>
    </citation>
    <scope>NUCLEOTIDE SEQUENCE</scope>
    <source>
        <strain evidence="1">CHK186-16707</strain>
    </source>
</reference>
<dbReference type="InterPro" id="IPR007487">
    <property type="entry name" value="ABC_transpt-TYRBP-like"/>
</dbReference>
<dbReference type="Pfam" id="PF04392">
    <property type="entry name" value="ABC_sub_bind"/>
    <property type="match status" value="1"/>
</dbReference>
<dbReference type="Proteomes" id="UP000824225">
    <property type="component" value="Unassembled WGS sequence"/>
</dbReference>
<accession>A0A9D2HD51</accession>
<dbReference type="PANTHER" id="PTHR35271">
    <property type="entry name" value="ABC TRANSPORTER, SUBSTRATE-BINDING LIPOPROTEIN-RELATED"/>
    <property type="match status" value="1"/>
</dbReference>
<evidence type="ECO:0000313" key="2">
    <source>
        <dbReference type="Proteomes" id="UP000824225"/>
    </source>
</evidence>
<proteinExistence type="predicted"/>
<protein>
    <submittedName>
        <fullName evidence="1">ABC transporter substrate-binding protein</fullName>
    </submittedName>
</protein>
<comment type="caution">
    <text evidence="1">The sequence shown here is derived from an EMBL/GenBank/DDBJ whole genome shotgun (WGS) entry which is preliminary data.</text>
</comment>